<organism evidence="1 2">
    <name type="scientific">Colletotrichum truncatum</name>
    <name type="common">Anthracnose fungus</name>
    <name type="synonym">Colletotrichum capsici</name>
    <dbReference type="NCBI Taxonomy" id="5467"/>
    <lineage>
        <taxon>Eukaryota</taxon>
        <taxon>Fungi</taxon>
        <taxon>Dikarya</taxon>
        <taxon>Ascomycota</taxon>
        <taxon>Pezizomycotina</taxon>
        <taxon>Sordariomycetes</taxon>
        <taxon>Hypocreomycetidae</taxon>
        <taxon>Glomerellales</taxon>
        <taxon>Glomerellaceae</taxon>
        <taxon>Colletotrichum</taxon>
        <taxon>Colletotrichum truncatum species complex</taxon>
    </lineage>
</organism>
<protein>
    <submittedName>
        <fullName evidence="1">C2H2 type zinc finger domain-containing protein</fullName>
    </submittedName>
</protein>
<reference evidence="1 2" key="1">
    <citation type="journal article" date="2020" name="Phytopathology">
        <title>Genome Sequence Resources of Colletotrichum truncatum, C. plurivorum, C. musicola, and C. sojae: Four Species Pathogenic to Soybean (Glycine max).</title>
        <authorList>
            <person name="Rogerio F."/>
            <person name="Boufleur T.R."/>
            <person name="Ciampi-Guillardi M."/>
            <person name="Sukno S.A."/>
            <person name="Thon M.R."/>
            <person name="Massola Junior N.S."/>
            <person name="Baroncelli R."/>
        </authorList>
    </citation>
    <scope>NUCLEOTIDE SEQUENCE [LARGE SCALE GENOMIC DNA]</scope>
    <source>
        <strain evidence="1 2">CMES1059</strain>
    </source>
</reference>
<accession>A0ACC3ZFR8</accession>
<keyword evidence="2" id="KW-1185">Reference proteome</keyword>
<gene>
    <name evidence="1" type="ORF">CTRU02_200756</name>
</gene>
<proteinExistence type="predicted"/>
<dbReference type="EMBL" id="VUJX02000001">
    <property type="protein sequence ID" value="KAL0942870.1"/>
    <property type="molecule type" value="Genomic_DNA"/>
</dbReference>
<dbReference type="Proteomes" id="UP000805649">
    <property type="component" value="Unassembled WGS sequence"/>
</dbReference>
<sequence>MTKEAGCATFDMNSFAQDQDHEIGVDFGQFEQFIDLTGHQDPISALQGQSADNAASPSSNSSGGAPLAEDIEGDAVKSTSLDKAEKPMESKPVKVGSRFTSSAVKALRTWFDTHEQNPYPTPKEIDRLQNRTGLERQQITNWFANTRRRRKFQSHAAPAAQVSSWTESTAGPVDIPARTPTPMPFELMNPLQRWENSPPEHEPALVSDISRAVVASSGHSDFPRRSPVSGRSSENASSIGSTGTSRSSRGSGSNNSAYSYGSRRSAGSRDSNKISNRRRRRGITKSQKVQRIGLQQVRNMYQCTFCTETFKTKYDWQRHEKSLHLSLEQWVCSPNGPTEIHPEKGKVCVYCEESDPATSHLDGHHQAACSERPLEERTFYRKDHMRQHLKLVHGSSQITRLMTDKWKSATSKILSRCGFCGARFETWASRVDHLAHHFKNGSTMAEWEGDWGFEPSVVDMLDNAMPPYLIRFELSAPLPYAASIGPADTSSSAYELLKLEVEYYVRNYYESKQSLPSDDELKYEGCSIIFGAEFFAPALAPSSPSWLRDLFMRSAEIATRARFRPMNQLAKFRMSQLRINGKMNIFEDCELESQLCRYVAIQSTQRVIPNHEIQQAACVILSQVESSSINPSRRFAGFLVRLIWESTDWINPLRQRGSQYSQGTLSQEEASVFNYGDDPNQLNGFYGDLASFGQMSCTAESNPNLASSSNLFQQFGASAARNSQDASLQNPTVLGTDNSGESAQDFYMRLQTAKTLFDGSGYPLLEERPSRSAVPFFLNDLNRYRHLAKELSRFVASTMSPNNPNSHVPTDEEIRHQARWILYDDGDPWNQTPADVEEWFLEFKKNNGLL</sequence>
<evidence type="ECO:0000313" key="2">
    <source>
        <dbReference type="Proteomes" id="UP000805649"/>
    </source>
</evidence>
<evidence type="ECO:0000313" key="1">
    <source>
        <dbReference type="EMBL" id="KAL0942870.1"/>
    </source>
</evidence>
<name>A0ACC3ZFR8_COLTU</name>
<comment type="caution">
    <text evidence="1">The sequence shown here is derived from an EMBL/GenBank/DDBJ whole genome shotgun (WGS) entry which is preliminary data.</text>
</comment>